<reference evidence="2 3" key="1">
    <citation type="submission" date="2023-02" db="EMBL/GenBank/DDBJ databases">
        <title>LHISI_Scaffold_Assembly.</title>
        <authorList>
            <person name="Stuart O.P."/>
            <person name="Cleave R."/>
            <person name="Magrath M.J.L."/>
            <person name="Mikheyev A.S."/>
        </authorList>
    </citation>
    <scope>NUCLEOTIDE SEQUENCE [LARGE SCALE GENOMIC DNA]</scope>
    <source>
        <strain evidence="2">Daus_M_001</strain>
        <tissue evidence="2">Leg muscle</tissue>
    </source>
</reference>
<accession>A0ABQ9GBU3</accession>
<comment type="caution">
    <text evidence="2">The sequence shown here is derived from an EMBL/GenBank/DDBJ whole genome shotgun (WGS) entry which is preliminary data.</text>
</comment>
<keyword evidence="3" id="KW-1185">Reference proteome</keyword>
<protein>
    <submittedName>
        <fullName evidence="2">Uncharacterized protein</fullName>
    </submittedName>
</protein>
<feature type="compositionally biased region" description="Basic and acidic residues" evidence="1">
    <location>
        <begin position="323"/>
        <end position="352"/>
    </location>
</feature>
<evidence type="ECO:0000256" key="1">
    <source>
        <dbReference type="SAM" id="MobiDB-lite"/>
    </source>
</evidence>
<organism evidence="2 3">
    <name type="scientific">Dryococelus australis</name>
    <dbReference type="NCBI Taxonomy" id="614101"/>
    <lineage>
        <taxon>Eukaryota</taxon>
        <taxon>Metazoa</taxon>
        <taxon>Ecdysozoa</taxon>
        <taxon>Arthropoda</taxon>
        <taxon>Hexapoda</taxon>
        <taxon>Insecta</taxon>
        <taxon>Pterygota</taxon>
        <taxon>Neoptera</taxon>
        <taxon>Polyneoptera</taxon>
        <taxon>Phasmatodea</taxon>
        <taxon>Verophasmatodea</taxon>
        <taxon>Anareolatae</taxon>
        <taxon>Phasmatidae</taxon>
        <taxon>Eurycanthinae</taxon>
        <taxon>Dryococelus</taxon>
    </lineage>
</organism>
<dbReference type="EMBL" id="JARBHB010000014">
    <property type="protein sequence ID" value="KAJ8868991.1"/>
    <property type="molecule type" value="Genomic_DNA"/>
</dbReference>
<name>A0ABQ9GBU3_9NEOP</name>
<evidence type="ECO:0000313" key="3">
    <source>
        <dbReference type="Proteomes" id="UP001159363"/>
    </source>
</evidence>
<dbReference type="Proteomes" id="UP001159363">
    <property type="component" value="Chromosome 13"/>
</dbReference>
<proteinExistence type="predicted"/>
<feature type="compositionally biased region" description="Basic and acidic residues" evidence="1">
    <location>
        <begin position="385"/>
        <end position="412"/>
    </location>
</feature>
<sequence length="534" mass="60172">MLTLPLTAYTTLRDNAFTRHKLRFVRLLISRTREPMRVWRGGYEAAPERKGREPRENPQTSGIVLHDFRMRKIREQPRRASKPVRLGNSAGGKKIPCYAILNFCKITDILLLKKNELTFQDILRNFSFVNSPNNSAAGSRVHPSDYQRDFNLSAGHLSMTTRRDRSISITFTYIPSPRRWDSWGGAYAAANFKGAKEGEGGGLIPALTSAGIKEMSVSRVQSCPVKCTRRCGAGKRMSNNQRPVKFASLFGFGLNFTVLYILEPVGFLRWLLHRCEATPFLAGLRVTEQRNCRVFVFGAELHRAWLFNFGILSSDEVEAKYMDQHRSERAGESGDPREKPPTSGIVRHDTQVHKPPPGIEPCSHWWETKNGDTNPTAAPFNTKGLESRRGRSEAGTEQRRNERVGETGDPRENSPTSGIVRPDFHLREITSRWAWQKNGLRRVCRSVCARNTPTAVVKAVHDKQRGTLVPGDAGAKWGAANAGDRQDLEQHVRVTHERSPGEADLVQIVLHGEIFHGWTGERQSRPEPIRVQAN</sequence>
<evidence type="ECO:0000313" key="2">
    <source>
        <dbReference type="EMBL" id="KAJ8868991.1"/>
    </source>
</evidence>
<gene>
    <name evidence="2" type="ORF">PR048_030537</name>
</gene>
<feature type="region of interest" description="Disordered" evidence="1">
    <location>
        <begin position="323"/>
        <end position="420"/>
    </location>
</feature>